<comment type="caution">
    <text evidence="5">The sequence shown here is derived from an EMBL/GenBank/DDBJ whole genome shotgun (WGS) entry which is preliminary data.</text>
</comment>
<feature type="domain" description="DUF3887" evidence="4">
    <location>
        <begin position="73"/>
        <end position="161"/>
    </location>
</feature>
<dbReference type="NCBIfam" id="TIGR01564">
    <property type="entry name" value="S_layer_MJ"/>
    <property type="match status" value="1"/>
</dbReference>
<dbReference type="InterPro" id="IPR053145">
    <property type="entry name" value="AB_hydrolase_Est10"/>
</dbReference>
<dbReference type="SUPFAM" id="SSF53474">
    <property type="entry name" value="alpha/beta-Hydrolases"/>
    <property type="match status" value="1"/>
</dbReference>
<keyword evidence="5" id="KW-0378">Hydrolase</keyword>
<dbReference type="PANTHER" id="PTHR43265">
    <property type="entry name" value="ESTERASE ESTD"/>
    <property type="match status" value="1"/>
</dbReference>
<dbReference type="AlphaFoldDB" id="A0A8J7GYJ7"/>
<gene>
    <name evidence="5" type="ORF">I5677_06835</name>
</gene>
<accession>A0A8J7GYJ7</accession>
<dbReference type="PANTHER" id="PTHR43265:SF1">
    <property type="entry name" value="ESTERASE ESTD"/>
    <property type="match status" value="1"/>
</dbReference>
<evidence type="ECO:0000313" key="5">
    <source>
        <dbReference type="EMBL" id="MBH1940599.1"/>
    </source>
</evidence>
<protein>
    <submittedName>
        <fullName evidence="5">Alpha/beta fold hydrolase</fullName>
    </submittedName>
</protein>
<feature type="chain" id="PRO_5035160190" evidence="2">
    <location>
        <begin position="23"/>
        <end position="475"/>
    </location>
</feature>
<feature type="domain" description="Serine aminopeptidase S33" evidence="3">
    <location>
        <begin position="263"/>
        <end position="442"/>
    </location>
</feature>
<organism evidence="5 6">
    <name type="scientific">Mobilitalea sibirica</name>
    <dbReference type="NCBI Taxonomy" id="1462919"/>
    <lineage>
        <taxon>Bacteria</taxon>
        <taxon>Bacillati</taxon>
        <taxon>Bacillota</taxon>
        <taxon>Clostridia</taxon>
        <taxon>Lachnospirales</taxon>
        <taxon>Lachnospiraceae</taxon>
        <taxon>Mobilitalea</taxon>
    </lineage>
</organism>
<dbReference type="EMBL" id="JAEAGR010000005">
    <property type="protein sequence ID" value="MBH1940599.1"/>
    <property type="molecule type" value="Genomic_DNA"/>
</dbReference>
<evidence type="ECO:0000259" key="3">
    <source>
        <dbReference type="Pfam" id="PF12146"/>
    </source>
</evidence>
<feature type="region of interest" description="Disordered" evidence="1">
    <location>
        <begin position="24"/>
        <end position="56"/>
    </location>
</feature>
<reference evidence="5" key="1">
    <citation type="submission" date="2020-12" db="EMBL/GenBank/DDBJ databases">
        <title>M. sibirica DSM 26468T genome.</title>
        <authorList>
            <person name="Thieme N."/>
            <person name="Rettenmaier R."/>
            <person name="Zverlov V."/>
            <person name="Liebl W."/>
        </authorList>
    </citation>
    <scope>NUCLEOTIDE SEQUENCE</scope>
    <source>
        <strain evidence="5">DSM 26468</strain>
    </source>
</reference>
<dbReference type="InterPro" id="IPR024981">
    <property type="entry name" value="DUF3887"/>
</dbReference>
<dbReference type="InterPro" id="IPR006454">
    <property type="entry name" value="S_layer_MJ"/>
</dbReference>
<evidence type="ECO:0000313" key="6">
    <source>
        <dbReference type="Proteomes" id="UP000623269"/>
    </source>
</evidence>
<keyword evidence="6" id="KW-1185">Reference proteome</keyword>
<dbReference type="Pfam" id="PF13026">
    <property type="entry name" value="DUF3887"/>
    <property type="match status" value="1"/>
</dbReference>
<dbReference type="Gene3D" id="3.40.50.1820">
    <property type="entry name" value="alpha/beta hydrolase"/>
    <property type="match status" value="1"/>
</dbReference>
<dbReference type="PROSITE" id="PS51257">
    <property type="entry name" value="PROKAR_LIPOPROTEIN"/>
    <property type="match status" value="1"/>
</dbReference>
<name>A0A8J7GYJ7_9FIRM</name>
<sequence length="475" mass="53618">MKRIVAFIIFLCFLLIMTGCSAKEDGDKNEAENETSITEVNHENETKGEDEQEENNKNIMSFEDELDLEALSEELSMQMVDEDFDEVYDTLSLLVRAQMSKEALEQAWNTNVTGLGEFIKLYEITQEESDPYRIVKVILQFENNGLQIAYTYNKSGKLDGLWFSYAPITAEVESNDTFKEIEINIGDEEYPVDGILTLPQGIEKPPVVILVHGSGTHDMNESIGPNKPFRDIAHGLARQGIASIRYHEFLLQYPKQMPQAFTIYDDSLNDVERAIDFTLNSDQVDTDNIYIIGHSLGGMLAPKIASDHEAVAGIVILAGSPRKLEDISFDQNLAVLDTTPDVTTEQRDQIIAMLDDQLNKIKGLTEDDTDTLLGIPASYWYSLNQINTPEIVANLDIPIFIGQGSADWQVYPEKDYAGWMELLADKDNVTFKLYDNLNHLFMTSNGKTDVSEYNIQSTVDQKVIDDMAEWINQNQ</sequence>
<evidence type="ECO:0000256" key="2">
    <source>
        <dbReference type="SAM" id="SignalP"/>
    </source>
</evidence>
<evidence type="ECO:0000259" key="4">
    <source>
        <dbReference type="Pfam" id="PF13026"/>
    </source>
</evidence>
<dbReference type="Proteomes" id="UP000623269">
    <property type="component" value="Unassembled WGS sequence"/>
</dbReference>
<dbReference type="GO" id="GO:0052689">
    <property type="term" value="F:carboxylic ester hydrolase activity"/>
    <property type="evidence" value="ECO:0007669"/>
    <property type="project" value="TreeGrafter"/>
</dbReference>
<feature type="compositionally biased region" description="Basic and acidic residues" evidence="1">
    <location>
        <begin position="40"/>
        <end position="49"/>
    </location>
</feature>
<dbReference type="Pfam" id="PF12146">
    <property type="entry name" value="Hydrolase_4"/>
    <property type="match status" value="1"/>
</dbReference>
<keyword evidence="2" id="KW-0732">Signal</keyword>
<dbReference type="RefSeq" id="WP_197660820.1">
    <property type="nucleotide sequence ID" value="NZ_JAEAGR010000005.1"/>
</dbReference>
<proteinExistence type="predicted"/>
<dbReference type="InterPro" id="IPR022742">
    <property type="entry name" value="Hydrolase_4"/>
</dbReference>
<evidence type="ECO:0000256" key="1">
    <source>
        <dbReference type="SAM" id="MobiDB-lite"/>
    </source>
</evidence>
<feature type="signal peptide" evidence="2">
    <location>
        <begin position="1"/>
        <end position="22"/>
    </location>
</feature>
<dbReference type="InterPro" id="IPR029058">
    <property type="entry name" value="AB_hydrolase_fold"/>
</dbReference>
<dbReference type="Gene3D" id="3.10.450.590">
    <property type="match status" value="1"/>
</dbReference>